<accession>A0ABQ6VU45</accession>
<name>A0ABQ6VU45_9PROT</name>
<feature type="compositionally biased region" description="Gly residues" evidence="1">
    <location>
        <begin position="51"/>
        <end position="61"/>
    </location>
</feature>
<proteinExistence type="predicted"/>
<reference evidence="2 3" key="1">
    <citation type="submission" date="2018-09" db="EMBL/GenBank/DDBJ databases">
        <title>Genome sequence and characterization of the bcs clusters for the production of nanocellulose from the low pH resistant strain Komagataeibacter medellinensis ID13488.</title>
        <authorList>
            <person name="Hernandez-Arriaga A.M."/>
            <person name="Del Cerro C."/>
            <person name="Urbina L."/>
            <person name="Eceiza A."/>
            <person name="Retegi A."/>
            <person name="Prieto M.A."/>
        </authorList>
    </citation>
    <scope>NUCLEOTIDE SEQUENCE [LARGE SCALE GENOMIC DNA]</scope>
    <source>
        <strain evidence="2 3">ID13488</strain>
    </source>
</reference>
<sequence length="61" mass="6757">MADHPPALRAEIAALKTELARLRDELAIARRTIQDLNLELRREPPRPPPRGGRGLGGISRP</sequence>
<comment type="caution">
    <text evidence="2">The sequence shown here is derived from an EMBL/GenBank/DDBJ whole genome shotgun (WGS) entry which is preliminary data.</text>
</comment>
<organism evidence="2 3">
    <name type="scientific">Komagataeibacter medellinensis</name>
    <dbReference type="NCBI Taxonomy" id="1177712"/>
    <lineage>
        <taxon>Bacteria</taxon>
        <taxon>Pseudomonadati</taxon>
        <taxon>Pseudomonadota</taxon>
        <taxon>Alphaproteobacteria</taxon>
        <taxon>Acetobacterales</taxon>
        <taxon>Acetobacteraceae</taxon>
        <taxon>Komagataeibacter</taxon>
    </lineage>
</organism>
<evidence type="ECO:0000256" key="1">
    <source>
        <dbReference type="SAM" id="MobiDB-lite"/>
    </source>
</evidence>
<dbReference type="Proteomes" id="UP000427842">
    <property type="component" value="Unassembled WGS sequence"/>
</dbReference>
<evidence type="ECO:0000313" key="3">
    <source>
        <dbReference type="Proteomes" id="UP000427842"/>
    </source>
</evidence>
<dbReference type="RefSeq" id="WP_014106277.1">
    <property type="nucleotide sequence ID" value="NZ_QYAZ01000001.1"/>
</dbReference>
<gene>
    <name evidence="2" type="ORF">D3W54_04760</name>
</gene>
<dbReference type="EMBL" id="QYAZ01000001">
    <property type="protein sequence ID" value="KAB8123631.1"/>
    <property type="molecule type" value="Genomic_DNA"/>
</dbReference>
<keyword evidence="3" id="KW-1185">Reference proteome</keyword>
<feature type="region of interest" description="Disordered" evidence="1">
    <location>
        <begin position="37"/>
        <end position="61"/>
    </location>
</feature>
<evidence type="ECO:0000313" key="2">
    <source>
        <dbReference type="EMBL" id="KAB8123631.1"/>
    </source>
</evidence>
<protein>
    <recommendedName>
        <fullName evidence="4">Transposase</fullName>
    </recommendedName>
</protein>
<evidence type="ECO:0008006" key="4">
    <source>
        <dbReference type="Google" id="ProtNLM"/>
    </source>
</evidence>